<evidence type="ECO:0000313" key="2">
    <source>
        <dbReference type="EMBL" id="UGS39114.1"/>
    </source>
</evidence>
<dbReference type="EMBL" id="CP087164">
    <property type="protein sequence ID" value="UGS39114.1"/>
    <property type="molecule type" value="Genomic_DNA"/>
</dbReference>
<dbReference type="Pfam" id="PF01177">
    <property type="entry name" value="Asp_Glu_race"/>
    <property type="match status" value="1"/>
</dbReference>
<dbReference type="GO" id="GO:0047661">
    <property type="term" value="F:amino-acid racemase activity"/>
    <property type="evidence" value="ECO:0007669"/>
    <property type="project" value="InterPro"/>
</dbReference>
<dbReference type="KEGG" id="sbae:DSM104329_05546"/>
<dbReference type="InterPro" id="IPR053714">
    <property type="entry name" value="Iso_Racemase_Enz_sf"/>
</dbReference>
<dbReference type="Proteomes" id="UP001162834">
    <property type="component" value="Chromosome"/>
</dbReference>
<proteinExistence type="inferred from homology"/>
<dbReference type="InterPro" id="IPR015942">
    <property type="entry name" value="Asp/Glu/hydantoin_racemase"/>
</dbReference>
<dbReference type="InterPro" id="IPR052186">
    <property type="entry name" value="Hydantoin_racemase-like"/>
</dbReference>
<comment type="similarity">
    <text evidence="1">Belongs to the HyuE racemase family.</text>
</comment>
<name>A0A9E6Y2R1_9ACTN</name>
<evidence type="ECO:0000313" key="3">
    <source>
        <dbReference type="Proteomes" id="UP001162834"/>
    </source>
</evidence>
<dbReference type="PANTHER" id="PTHR28047">
    <property type="entry name" value="PROTEIN DCG1"/>
    <property type="match status" value="1"/>
</dbReference>
<organism evidence="2 3">
    <name type="scientific">Capillimicrobium parvum</name>
    <dbReference type="NCBI Taxonomy" id="2884022"/>
    <lineage>
        <taxon>Bacteria</taxon>
        <taxon>Bacillati</taxon>
        <taxon>Actinomycetota</taxon>
        <taxon>Thermoleophilia</taxon>
        <taxon>Solirubrobacterales</taxon>
        <taxon>Capillimicrobiaceae</taxon>
        <taxon>Capillimicrobium</taxon>
    </lineage>
</organism>
<sequence length="250" mass="27605">MRIKYIVPFPFDEVGLANRAAQLPDELRTPGVEYEFVPVRNSCHNADSAYELLILDAYIAEAGLSSEEEGYDAVVMDTVSDSGLAALRSRLTIPVLGPGLVQQHVAAMLGRKFSILTMWERWRPLYEKTMTDYGTRHYCASIRSIGVRPDQEQLLAGKEEVVFAALEREGRAAIEDDHADVLLIGSTTMHQSVEHLRRTLGVPVINPGPLAIKMAEIFVTLGLTHSKQAFMSPEVVQDEKLHSLMAAATG</sequence>
<dbReference type="PANTHER" id="PTHR28047:SF5">
    <property type="entry name" value="PROTEIN DCG1"/>
    <property type="match status" value="1"/>
</dbReference>
<dbReference type="Gene3D" id="3.40.50.12500">
    <property type="match status" value="1"/>
</dbReference>
<reference evidence="2" key="1">
    <citation type="journal article" date="2022" name="Int. J. Syst. Evol. Microbiol.">
        <title>Pseudomonas aegrilactucae sp. nov. and Pseudomonas morbosilactucae sp. nov., pathogens causing bacterial rot of lettuce in Japan.</title>
        <authorList>
            <person name="Sawada H."/>
            <person name="Fujikawa T."/>
            <person name="Satou M."/>
        </authorList>
    </citation>
    <scope>NUCLEOTIDE SEQUENCE</scope>
    <source>
        <strain evidence="2">0166_1</strain>
    </source>
</reference>
<protein>
    <recommendedName>
        <fullName evidence="4">Hydrogenase expression protein HupH</fullName>
    </recommendedName>
</protein>
<dbReference type="AlphaFoldDB" id="A0A9E6Y2R1"/>
<evidence type="ECO:0008006" key="4">
    <source>
        <dbReference type="Google" id="ProtNLM"/>
    </source>
</evidence>
<keyword evidence="3" id="KW-1185">Reference proteome</keyword>
<dbReference type="RefSeq" id="WP_259313121.1">
    <property type="nucleotide sequence ID" value="NZ_CP087164.1"/>
</dbReference>
<evidence type="ECO:0000256" key="1">
    <source>
        <dbReference type="ARBA" id="ARBA00038414"/>
    </source>
</evidence>
<gene>
    <name evidence="2" type="ORF">DSM104329_05546</name>
</gene>
<accession>A0A9E6Y2R1</accession>